<proteinExistence type="predicted"/>
<comment type="caution">
    <text evidence="1">The sequence shown here is derived from an EMBL/GenBank/DDBJ whole genome shotgun (WGS) entry which is preliminary data.</text>
</comment>
<gene>
    <name evidence="1" type="ORF">EFB08_11365</name>
</gene>
<evidence type="ECO:0000313" key="1">
    <source>
        <dbReference type="EMBL" id="RNI26610.1"/>
    </source>
</evidence>
<dbReference type="EMBL" id="RJJD01000006">
    <property type="protein sequence ID" value="RNI26610.1"/>
    <property type="molecule type" value="Genomic_DNA"/>
</dbReference>
<protein>
    <submittedName>
        <fullName evidence="1">Uncharacterized protein</fullName>
    </submittedName>
</protein>
<dbReference type="AlphaFoldDB" id="A0A3M9MM43"/>
<dbReference type="RefSeq" id="WP_123127093.1">
    <property type="nucleotide sequence ID" value="NZ_RJJD01000006.1"/>
</dbReference>
<dbReference type="Proteomes" id="UP000272117">
    <property type="component" value="Unassembled WGS sequence"/>
</dbReference>
<accession>A0A3M9MM43</accession>
<name>A0A3M9MM43_9BACT</name>
<evidence type="ECO:0000313" key="2">
    <source>
        <dbReference type="Proteomes" id="UP000272117"/>
    </source>
</evidence>
<sequence length="60" mass="6958">MRKRSYYDIFKMNFAAALHVNGMEYPQIEAILDSFDREMQINEPAITITMLATTKIEGDN</sequence>
<reference evidence="1 2" key="1">
    <citation type="submission" date="2018-11" db="EMBL/GenBank/DDBJ databases">
        <title>Rufibacter latericius sp. nov., isolated from water in Baiyang Lake.</title>
        <authorList>
            <person name="Yang Y."/>
        </authorList>
    </citation>
    <scope>NUCLEOTIDE SEQUENCE [LARGE SCALE GENOMIC DNA]</scope>
    <source>
        <strain evidence="1 2">R-22-1c-1</strain>
    </source>
</reference>
<keyword evidence="2" id="KW-1185">Reference proteome</keyword>
<organism evidence="1 2">
    <name type="scientific">Rufibacter latericius</name>
    <dbReference type="NCBI Taxonomy" id="2487040"/>
    <lineage>
        <taxon>Bacteria</taxon>
        <taxon>Pseudomonadati</taxon>
        <taxon>Bacteroidota</taxon>
        <taxon>Cytophagia</taxon>
        <taxon>Cytophagales</taxon>
        <taxon>Hymenobacteraceae</taxon>
        <taxon>Rufibacter</taxon>
    </lineage>
</organism>